<organism evidence="1 2">
    <name type="scientific">Pseudopedobacter saltans</name>
    <dbReference type="NCBI Taxonomy" id="151895"/>
    <lineage>
        <taxon>Bacteria</taxon>
        <taxon>Pseudomonadati</taxon>
        <taxon>Bacteroidota</taxon>
        <taxon>Sphingobacteriia</taxon>
        <taxon>Sphingobacteriales</taxon>
        <taxon>Sphingobacteriaceae</taxon>
        <taxon>Pseudopedobacter</taxon>
    </lineage>
</organism>
<dbReference type="EMBL" id="QFOI01000221">
    <property type="protein sequence ID" value="PZP46563.1"/>
    <property type="molecule type" value="Genomic_DNA"/>
</dbReference>
<protein>
    <submittedName>
        <fullName evidence="1">Uncharacterized protein</fullName>
    </submittedName>
</protein>
<gene>
    <name evidence="1" type="ORF">DI598_12005</name>
</gene>
<accession>A0A2W5EVS7</accession>
<dbReference type="Proteomes" id="UP000249645">
    <property type="component" value="Unassembled WGS sequence"/>
</dbReference>
<sequence>MQESKNPALTGQCIIDRKELLQRYNNSPFKSIRDRLFTAARRIFTALQNKSDNVKLETIEQLIEFYLREYISSDFIVASMHLIAERLKYGEHD</sequence>
<evidence type="ECO:0000313" key="2">
    <source>
        <dbReference type="Proteomes" id="UP000249645"/>
    </source>
</evidence>
<reference evidence="1 2" key="1">
    <citation type="submission" date="2017-11" db="EMBL/GenBank/DDBJ databases">
        <title>Infants hospitalized years apart are colonized by the same room-sourced microbial strains.</title>
        <authorList>
            <person name="Brooks B."/>
            <person name="Olm M.R."/>
            <person name="Firek B.A."/>
            <person name="Baker R."/>
            <person name="Thomas B.C."/>
            <person name="Morowitz M.J."/>
            <person name="Banfield J.F."/>
        </authorList>
    </citation>
    <scope>NUCLEOTIDE SEQUENCE [LARGE SCALE GENOMIC DNA]</scope>
    <source>
        <strain evidence="1">S2_009_000_R2_76</strain>
    </source>
</reference>
<evidence type="ECO:0000313" key="1">
    <source>
        <dbReference type="EMBL" id="PZP46563.1"/>
    </source>
</evidence>
<dbReference type="AlphaFoldDB" id="A0A2W5EVS7"/>
<name>A0A2W5EVS7_9SPHI</name>
<comment type="caution">
    <text evidence="1">The sequence shown here is derived from an EMBL/GenBank/DDBJ whole genome shotgun (WGS) entry which is preliminary data.</text>
</comment>
<proteinExistence type="predicted"/>